<feature type="compositionally biased region" description="Gly residues" evidence="1">
    <location>
        <begin position="45"/>
        <end position="59"/>
    </location>
</feature>
<feature type="compositionally biased region" description="Low complexity" evidence="1">
    <location>
        <begin position="60"/>
        <end position="77"/>
    </location>
</feature>
<protein>
    <submittedName>
        <fullName evidence="3">Uncharacterized protein</fullName>
    </submittedName>
</protein>
<feature type="region of interest" description="Disordered" evidence="1">
    <location>
        <begin position="214"/>
        <end position="256"/>
    </location>
</feature>
<feature type="transmembrane region" description="Helical" evidence="2">
    <location>
        <begin position="119"/>
        <end position="138"/>
    </location>
</feature>
<accession>A0A1V2IGB6</accession>
<feature type="transmembrane region" description="Helical" evidence="2">
    <location>
        <begin position="80"/>
        <end position="99"/>
    </location>
</feature>
<keyword evidence="4" id="KW-1185">Reference proteome</keyword>
<keyword evidence="2" id="KW-0812">Transmembrane</keyword>
<feature type="region of interest" description="Disordered" evidence="1">
    <location>
        <begin position="1"/>
        <end position="77"/>
    </location>
</feature>
<organism evidence="3 4">
    <name type="scientific">Pseudofrankia asymbiotica</name>
    <dbReference type="NCBI Taxonomy" id="1834516"/>
    <lineage>
        <taxon>Bacteria</taxon>
        <taxon>Bacillati</taxon>
        <taxon>Actinomycetota</taxon>
        <taxon>Actinomycetes</taxon>
        <taxon>Frankiales</taxon>
        <taxon>Frankiaceae</taxon>
        <taxon>Pseudofrankia</taxon>
    </lineage>
</organism>
<feature type="transmembrane region" description="Helical" evidence="2">
    <location>
        <begin position="150"/>
        <end position="168"/>
    </location>
</feature>
<dbReference type="STRING" id="1834516.BL253_07340"/>
<dbReference type="Proteomes" id="UP000188929">
    <property type="component" value="Unassembled WGS sequence"/>
</dbReference>
<keyword evidence="2" id="KW-0472">Membrane</keyword>
<evidence type="ECO:0000256" key="2">
    <source>
        <dbReference type="SAM" id="Phobius"/>
    </source>
</evidence>
<gene>
    <name evidence="3" type="ORF">BL253_07340</name>
</gene>
<name>A0A1V2IGB6_9ACTN</name>
<dbReference type="EMBL" id="MOMC01000014">
    <property type="protein sequence ID" value="ONH31939.1"/>
    <property type="molecule type" value="Genomic_DNA"/>
</dbReference>
<evidence type="ECO:0000313" key="3">
    <source>
        <dbReference type="EMBL" id="ONH31939.1"/>
    </source>
</evidence>
<comment type="caution">
    <text evidence="3">The sequence shown here is derived from an EMBL/GenBank/DDBJ whole genome shotgun (WGS) entry which is preliminary data.</text>
</comment>
<dbReference type="AlphaFoldDB" id="A0A1V2IGB6"/>
<reference evidence="4" key="1">
    <citation type="submission" date="2016-10" db="EMBL/GenBank/DDBJ databases">
        <title>Frankia sp. NRRL B-16386 Genome sequencing.</title>
        <authorList>
            <person name="Ghodhbane-Gtari F."/>
            <person name="Swanson E."/>
            <person name="Gueddou A."/>
            <person name="Hezbri K."/>
            <person name="Ktari K."/>
            <person name="Nouioui I."/>
            <person name="Morris K."/>
            <person name="Simpson S."/>
            <person name="Abebe-Akele F."/>
            <person name="Thomas K."/>
            <person name="Gtari M."/>
            <person name="Tisa L.S."/>
        </authorList>
    </citation>
    <scope>NUCLEOTIDE SEQUENCE [LARGE SCALE GENOMIC DNA]</scope>
    <source>
        <strain evidence="4">NRRL B-16386</strain>
    </source>
</reference>
<feature type="compositionally biased region" description="Basic and acidic residues" evidence="1">
    <location>
        <begin position="247"/>
        <end position="256"/>
    </location>
</feature>
<dbReference type="OrthoDB" id="3217865at2"/>
<feature type="transmembrane region" description="Helical" evidence="2">
    <location>
        <begin position="188"/>
        <end position="207"/>
    </location>
</feature>
<dbReference type="RefSeq" id="WP_076814771.1">
    <property type="nucleotide sequence ID" value="NZ_MOMC01000014.1"/>
</dbReference>
<feature type="compositionally biased region" description="Basic and acidic residues" evidence="1">
    <location>
        <begin position="231"/>
        <end position="240"/>
    </location>
</feature>
<proteinExistence type="predicted"/>
<evidence type="ECO:0000313" key="4">
    <source>
        <dbReference type="Proteomes" id="UP000188929"/>
    </source>
</evidence>
<sequence length="256" mass="25698">MAPAGRATASGDDADEVPAEGSRGFDEDGYEDGTDDRVAAEGDGDWGALGAGHAAGGLERGWASDPTSTSPSRPPRGRTASLLLVVAGLAAAGAALAPWSTLATSDEERTFTGLTVGDGRFTVVLGLALTVLGGAGLARRRLSGDGALGPLLAALLVVIAGSDLLIGPPTLATFRGISADQIVVDPEAGLYVSLAAGVLALMAALVPRRGARGDGARADGSADVPAPPLARRADARHRPEAPAFRQSGDHRANRAR</sequence>
<evidence type="ECO:0000256" key="1">
    <source>
        <dbReference type="SAM" id="MobiDB-lite"/>
    </source>
</evidence>
<keyword evidence="2" id="KW-1133">Transmembrane helix</keyword>